<feature type="chain" id="PRO_5032762494" evidence="1">
    <location>
        <begin position="25"/>
        <end position="96"/>
    </location>
</feature>
<name>A0A8B6FWF6_MYTGA</name>
<dbReference type="EMBL" id="UYJE01007345">
    <property type="protein sequence ID" value="VDI53946.1"/>
    <property type="molecule type" value="Genomic_DNA"/>
</dbReference>
<proteinExistence type="predicted"/>
<feature type="signal peptide" evidence="1">
    <location>
        <begin position="1"/>
        <end position="24"/>
    </location>
</feature>
<evidence type="ECO:0000256" key="1">
    <source>
        <dbReference type="SAM" id="SignalP"/>
    </source>
</evidence>
<evidence type="ECO:0000313" key="2">
    <source>
        <dbReference type="EMBL" id="VDI53946.1"/>
    </source>
</evidence>
<gene>
    <name evidence="2" type="ORF">MGAL_10B017871</name>
</gene>
<feature type="non-terminal residue" evidence="2">
    <location>
        <position position="96"/>
    </location>
</feature>
<reference evidence="2" key="1">
    <citation type="submission" date="2018-11" db="EMBL/GenBank/DDBJ databases">
        <authorList>
            <person name="Alioto T."/>
            <person name="Alioto T."/>
        </authorList>
    </citation>
    <scope>NUCLEOTIDE SEQUENCE</scope>
</reference>
<organism evidence="2 3">
    <name type="scientific">Mytilus galloprovincialis</name>
    <name type="common">Mediterranean mussel</name>
    <dbReference type="NCBI Taxonomy" id="29158"/>
    <lineage>
        <taxon>Eukaryota</taxon>
        <taxon>Metazoa</taxon>
        <taxon>Spiralia</taxon>
        <taxon>Lophotrochozoa</taxon>
        <taxon>Mollusca</taxon>
        <taxon>Bivalvia</taxon>
        <taxon>Autobranchia</taxon>
        <taxon>Pteriomorphia</taxon>
        <taxon>Mytilida</taxon>
        <taxon>Mytiloidea</taxon>
        <taxon>Mytilidae</taxon>
        <taxon>Mytilinae</taxon>
        <taxon>Mytilus</taxon>
    </lineage>
</organism>
<keyword evidence="1" id="KW-0732">Signal</keyword>
<protein>
    <submittedName>
        <fullName evidence="2">Uncharacterized protein</fullName>
    </submittedName>
</protein>
<sequence length="96" mass="10787">KIDMNKRFPLRLIALLVTFHVAVCQDEQTDGLGHVSGSEYARVTSHITVPLIVVVAITATETYRNRGPSLNIEIERLTIEKRRLEIVENKLAFSVA</sequence>
<evidence type="ECO:0000313" key="3">
    <source>
        <dbReference type="Proteomes" id="UP000596742"/>
    </source>
</evidence>
<comment type="caution">
    <text evidence="2">The sequence shown here is derived from an EMBL/GenBank/DDBJ whole genome shotgun (WGS) entry which is preliminary data.</text>
</comment>
<dbReference type="OrthoDB" id="10456209at2759"/>
<dbReference type="Proteomes" id="UP000596742">
    <property type="component" value="Unassembled WGS sequence"/>
</dbReference>
<keyword evidence="3" id="KW-1185">Reference proteome</keyword>
<accession>A0A8B6FWF6</accession>
<dbReference type="AlphaFoldDB" id="A0A8B6FWF6"/>